<protein>
    <submittedName>
        <fullName evidence="1">Uncharacterized protein</fullName>
    </submittedName>
</protein>
<gene>
    <name evidence="1" type="ORF">SMN809_LOCUS82829</name>
</gene>
<name>A0A8S3K0K4_9BILA</name>
<feature type="non-terminal residue" evidence="1">
    <location>
        <position position="1"/>
    </location>
</feature>
<accession>A0A8S3K0K4</accession>
<proteinExistence type="predicted"/>
<reference evidence="1" key="1">
    <citation type="submission" date="2021-02" db="EMBL/GenBank/DDBJ databases">
        <authorList>
            <person name="Nowell W R."/>
        </authorList>
    </citation>
    <scope>NUCLEOTIDE SEQUENCE</scope>
</reference>
<comment type="caution">
    <text evidence="1">The sequence shown here is derived from an EMBL/GenBank/DDBJ whole genome shotgun (WGS) entry which is preliminary data.</text>
</comment>
<dbReference type="AlphaFoldDB" id="A0A8S3K0K4"/>
<dbReference type="Proteomes" id="UP000676336">
    <property type="component" value="Unassembled WGS sequence"/>
</dbReference>
<organism evidence="1 2">
    <name type="scientific">Rotaria magnacalcarata</name>
    <dbReference type="NCBI Taxonomy" id="392030"/>
    <lineage>
        <taxon>Eukaryota</taxon>
        <taxon>Metazoa</taxon>
        <taxon>Spiralia</taxon>
        <taxon>Gnathifera</taxon>
        <taxon>Rotifera</taxon>
        <taxon>Eurotatoria</taxon>
        <taxon>Bdelloidea</taxon>
        <taxon>Philodinida</taxon>
        <taxon>Philodinidae</taxon>
        <taxon>Rotaria</taxon>
    </lineage>
</organism>
<dbReference type="EMBL" id="CAJOBI010353191">
    <property type="protein sequence ID" value="CAF5222424.1"/>
    <property type="molecule type" value="Genomic_DNA"/>
</dbReference>
<evidence type="ECO:0000313" key="2">
    <source>
        <dbReference type="Proteomes" id="UP000676336"/>
    </source>
</evidence>
<evidence type="ECO:0000313" key="1">
    <source>
        <dbReference type="EMBL" id="CAF5222424.1"/>
    </source>
</evidence>
<sequence length="73" mass="8677">MSKHTNEIRKSNVIAVNPPMEMPLKEQLIDRYFAYITVNTESPPSDMRVEIIHLDHFDERRPEPQRKFESLPI</sequence>